<feature type="domain" description="CheW-like" evidence="1">
    <location>
        <begin position="166"/>
        <end position="307"/>
    </location>
</feature>
<gene>
    <name evidence="2" type="ORF">L2W38_07660</name>
</gene>
<dbReference type="Proteomes" id="UP001200430">
    <property type="component" value="Unassembled WGS sequence"/>
</dbReference>
<protein>
    <submittedName>
        <fullName evidence="2">Chemotaxis protein CheW</fullName>
    </submittedName>
</protein>
<dbReference type="Pfam" id="PF01584">
    <property type="entry name" value="CheW"/>
    <property type="match status" value="3"/>
</dbReference>
<dbReference type="Gene3D" id="2.40.50.180">
    <property type="entry name" value="CheA-289, Domain 4"/>
    <property type="match status" value="3"/>
</dbReference>
<dbReference type="InterPro" id="IPR002545">
    <property type="entry name" value="CheW-lke_dom"/>
</dbReference>
<feature type="domain" description="CheW-like" evidence="1">
    <location>
        <begin position="4"/>
        <end position="144"/>
    </location>
</feature>
<dbReference type="SMART" id="SM00260">
    <property type="entry name" value="CheW"/>
    <property type="match status" value="3"/>
</dbReference>
<name>A0ABS9EQ91_9BACT</name>
<feature type="domain" description="CheW-like" evidence="1">
    <location>
        <begin position="327"/>
        <end position="473"/>
    </location>
</feature>
<dbReference type="PROSITE" id="PS50851">
    <property type="entry name" value="CHEW"/>
    <property type="match status" value="3"/>
</dbReference>
<proteinExistence type="predicted"/>
<accession>A0ABS9EQ91</accession>
<evidence type="ECO:0000313" key="2">
    <source>
        <dbReference type="EMBL" id="MCF4142691.1"/>
    </source>
</evidence>
<dbReference type="RefSeq" id="WP_236099414.1">
    <property type="nucleotide sequence ID" value="NZ_JAKGUD010000007.1"/>
</dbReference>
<dbReference type="PANTHER" id="PTHR22617">
    <property type="entry name" value="CHEMOTAXIS SENSOR HISTIDINE KINASE-RELATED"/>
    <property type="match status" value="1"/>
</dbReference>
<keyword evidence="3" id="KW-1185">Reference proteome</keyword>
<dbReference type="PANTHER" id="PTHR22617:SF23">
    <property type="entry name" value="CHEMOTAXIS PROTEIN CHEW"/>
    <property type="match status" value="1"/>
</dbReference>
<reference evidence="2 3" key="1">
    <citation type="submission" date="2022-01" db="EMBL/GenBank/DDBJ databases">
        <title>Dethiosulfovibrio faecalis sp. nov., a novel proteolytic, non-sulfur-reducing bacterium isolated from a marine aquaculture solid waste bioreactor.</title>
        <authorList>
            <person name="Grabowski S."/>
            <person name="Apolinario E."/>
            <person name="Schneider N."/>
            <person name="Marshall C.W."/>
            <person name="Sowers K.R."/>
        </authorList>
    </citation>
    <scope>NUCLEOTIDE SEQUENCE [LARGE SCALE GENOMIC DNA]</scope>
    <source>
        <strain evidence="2 3">DSM 12537</strain>
    </source>
</reference>
<dbReference type="InterPro" id="IPR036061">
    <property type="entry name" value="CheW-like_dom_sf"/>
</dbReference>
<dbReference type="InterPro" id="IPR039315">
    <property type="entry name" value="CheW"/>
</dbReference>
<dbReference type="EMBL" id="JAKGUD010000007">
    <property type="protein sequence ID" value="MCF4142691.1"/>
    <property type="molecule type" value="Genomic_DNA"/>
</dbReference>
<dbReference type="SUPFAM" id="SSF50341">
    <property type="entry name" value="CheW-like"/>
    <property type="match status" value="3"/>
</dbReference>
<dbReference type="Gene3D" id="2.30.30.40">
    <property type="entry name" value="SH3 Domains"/>
    <property type="match status" value="3"/>
</dbReference>
<evidence type="ECO:0000259" key="1">
    <source>
        <dbReference type="PROSITE" id="PS50851"/>
    </source>
</evidence>
<organism evidence="2 3">
    <name type="scientific">Dethiosulfovibrio marinus</name>
    <dbReference type="NCBI Taxonomy" id="133532"/>
    <lineage>
        <taxon>Bacteria</taxon>
        <taxon>Thermotogati</taxon>
        <taxon>Synergistota</taxon>
        <taxon>Synergistia</taxon>
        <taxon>Synergistales</taxon>
        <taxon>Dethiosulfovibrionaceae</taxon>
        <taxon>Dethiosulfovibrio</taxon>
    </lineage>
</organism>
<comment type="caution">
    <text evidence="2">The sequence shown here is derived from an EMBL/GenBank/DDBJ whole genome shotgun (WGS) entry which is preliminary data.</text>
</comment>
<evidence type="ECO:0000313" key="3">
    <source>
        <dbReference type="Proteomes" id="UP001200430"/>
    </source>
</evidence>
<sequence length="481" mass="52782">MMAKNSCIEFVLDGRYFALPLENVKEIISRPEITPLPMASKHVRGIINLRGDVIPVVDLAIRLGSSEDKVDRSEVLILVLDGLTAGVMVDSASQVAELDLGDLSEPEGNEGAGLDRSAVKGVVRHEDRLVVLLDAANILSVDREMLKRIAAENHDDRMDSQSKYETMRIVTFDLDGDNYGFRLEEVREILRYQPPVSVPDAPPFVEGVLQVRGNILPVVNLRERLRRGGELDQEKGKILVADYGDFRLGFVADAIKEVLEVPMSEVSEPPSVVRGDSNRQTVSAIVHHDDEIVTILDKDGLVDRERLREMASEDDRAVADKEDGGGSETLVVFKVSGQPFGLPITRIKEINRVGNLSEVPGMPDFVEGVLDLRGDVIPVVSLSKRLGLKSSEGSEEDGRILVVELDDSFLGFMVDDVTGVMEVPLSHMSEPPLSMKELGRARDFVSQVARTDVEGERMVLVLSPESVLSSQEVVSAKNSIS</sequence>